<dbReference type="STRING" id="226910.UCMB321_4047"/>
<feature type="region of interest" description="Disordered" evidence="1">
    <location>
        <begin position="16"/>
        <end position="40"/>
    </location>
</feature>
<evidence type="ECO:0000256" key="1">
    <source>
        <dbReference type="SAM" id="MobiDB-lite"/>
    </source>
</evidence>
<proteinExistence type="predicted"/>
<name>A0A0C2HY26_9PSED</name>
<dbReference type="Proteomes" id="UP000031535">
    <property type="component" value="Unassembled WGS sequence"/>
</dbReference>
<reference evidence="2 3" key="1">
    <citation type="submission" date="2015-01" db="EMBL/GenBank/DDBJ databases">
        <title>Complete genome of Pseudomonas batumici UCM B-321 producer of the batumin antibiotic with strong antistaphilococcal and potential anticancer activity.</title>
        <authorList>
            <person name="Klochko V.V."/>
            <person name="Zelena L.B."/>
            <person name="Elena K.A."/>
            <person name="Reva O.N."/>
        </authorList>
    </citation>
    <scope>NUCLEOTIDE SEQUENCE [LARGE SCALE GENOMIC DNA]</scope>
    <source>
        <strain evidence="2 3">UCM B-321</strain>
    </source>
</reference>
<organism evidence="2 3">
    <name type="scientific">Pseudomonas batumici</name>
    <dbReference type="NCBI Taxonomy" id="226910"/>
    <lineage>
        <taxon>Bacteria</taxon>
        <taxon>Pseudomonadati</taxon>
        <taxon>Pseudomonadota</taxon>
        <taxon>Gammaproteobacteria</taxon>
        <taxon>Pseudomonadales</taxon>
        <taxon>Pseudomonadaceae</taxon>
        <taxon>Pseudomonas</taxon>
    </lineage>
</organism>
<accession>A0A0C2HY26</accession>
<dbReference type="AlphaFoldDB" id="A0A0C2HY26"/>
<dbReference type="EMBL" id="JXDG01000056">
    <property type="protein sequence ID" value="KIH82046.1"/>
    <property type="molecule type" value="Genomic_DNA"/>
</dbReference>
<comment type="caution">
    <text evidence="2">The sequence shown here is derived from an EMBL/GenBank/DDBJ whole genome shotgun (WGS) entry which is preliminary data.</text>
</comment>
<dbReference type="PATRIC" id="fig|226910.6.peg.4041"/>
<protein>
    <submittedName>
        <fullName evidence="2">Uncharacterized protein</fullName>
    </submittedName>
</protein>
<keyword evidence="3" id="KW-1185">Reference proteome</keyword>
<evidence type="ECO:0000313" key="2">
    <source>
        <dbReference type="EMBL" id="KIH82046.1"/>
    </source>
</evidence>
<sequence>MVSVLPLLLQGRWFDAGKRTSGHNGVTPGNRKGFPRSSAG</sequence>
<evidence type="ECO:0000313" key="3">
    <source>
        <dbReference type="Proteomes" id="UP000031535"/>
    </source>
</evidence>
<gene>
    <name evidence="2" type="ORF">UCMB321_4047</name>
</gene>